<organism evidence="4 5">
    <name type="scientific">Tinamus guttatus</name>
    <name type="common">White-throated tinamou</name>
    <dbReference type="NCBI Taxonomy" id="94827"/>
    <lineage>
        <taxon>Eukaryota</taxon>
        <taxon>Metazoa</taxon>
        <taxon>Chordata</taxon>
        <taxon>Craniata</taxon>
        <taxon>Vertebrata</taxon>
        <taxon>Euteleostomi</taxon>
        <taxon>Archelosauria</taxon>
        <taxon>Archosauria</taxon>
        <taxon>Dinosauria</taxon>
        <taxon>Saurischia</taxon>
        <taxon>Theropoda</taxon>
        <taxon>Coelurosauria</taxon>
        <taxon>Aves</taxon>
        <taxon>Palaeognathae</taxon>
        <taxon>Tinamiformes</taxon>
        <taxon>Tinamidae</taxon>
        <taxon>Tinamus</taxon>
    </lineage>
</organism>
<name>A0A099ZF41_TINGU</name>
<feature type="disulfide bond" evidence="2">
    <location>
        <begin position="177"/>
        <end position="187"/>
    </location>
</feature>
<evidence type="ECO:0000256" key="2">
    <source>
        <dbReference type="PROSITE-ProRule" id="PRU00196"/>
    </source>
</evidence>
<feature type="non-terminal residue" evidence="4">
    <location>
        <position position="1"/>
    </location>
</feature>
<dbReference type="EMBL" id="KL892220">
    <property type="protein sequence ID" value="KGL79643.1"/>
    <property type="molecule type" value="Genomic_DNA"/>
</dbReference>
<comment type="caution">
    <text evidence="2">Lacks conserved residue(s) required for the propagation of feature annotation.</text>
</comment>
<sequence length="209" mass="22897">LRLVDGGSRCAGRVEVKHEGQWGSVCSYDFHWGVPAASVVCRQLGCGTVARTSPYTPFGAGAGQIWLQPYYCRGTETELQNCLHFGWGQHFCDHDTDVGVTCSGAVELRLVNGSDPCEGRVEVKLQGQWGTVRDKKWDMEDAEVVCQQLDCGSARSAHSSTPFGEGSGPIHFAWIDCRGDESALWECNIRGWGPYKSPHEWDVGVICQG</sequence>
<dbReference type="Gene3D" id="3.10.250.10">
    <property type="entry name" value="SRCR-like domain"/>
    <property type="match status" value="2"/>
</dbReference>
<proteinExistence type="predicted"/>
<keyword evidence="1 2" id="KW-1015">Disulfide bond</keyword>
<feature type="disulfide bond" evidence="2">
    <location>
        <begin position="72"/>
        <end position="82"/>
    </location>
</feature>
<dbReference type="SUPFAM" id="SSF56487">
    <property type="entry name" value="SRCR-like"/>
    <property type="match status" value="2"/>
</dbReference>
<protein>
    <submittedName>
        <fullName evidence="4">Scavenger receptor cysteine-rich type 1 protein M130</fullName>
    </submittedName>
</protein>
<feature type="disulfide bond" evidence="2">
    <location>
        <begin position="146"/>
        <end position="207"/>
    </location>
</feature>
<dbReference type="PANTHER" id="PTHR48071">
    <property type="entry name" value="SRCR DOMAIN-CONTAINING PROTEIN"/>
    <property type="match status" value="1"/>
</dbReference>
<evidence type="ECO:0000259" key="3">
    <source>
        <dbReference type="PROSITE" id="PS50287"/>
    </source>
</evidence>
<dbReference type="InterPro" id="IPR001190">
    <property type="entry name" value="SRCR"/>
</dbReference>
<dbReference type="Proteomes" id="UP000053641">
    <property type="component" value="Unassembled WGS sequence"/>
</dbReference>
<feature type="non-terminal residue" evidence="4">
    <location>
        <position position="209"/>
    </location>
</feature>
<feature type="disulfide bond" evidence="2">
    <location>
        <begin position="41"/>
        <end position="102"/>
    </location>
</feature>
<evidence type="ECO:0000313" key="5">
    <source>
        <dbReference type="Proteomes" id="UP000053641"/>
    </source>
</evidence>
<accession>A0A099ZF41</accession>
<dbReference type="GO" id="GO:0005886">
    <property type="term" value="C:plasma membrane"/>
    <property type="evidence" value="ECO:0007669"/>
    <property type="project" value="TreeGrafter"/>
</dbReference>
<reference evidence="4 5" key="1">
    <citation type="submission" date="2014-06" db="EMBL/GenBank/DDBJ databases">
        <title>Genome evolution of avian class.</title>
        <authorList>
            <person name="Zhang G."/>
            <person name="Li C."/>
        </authorList>
    </citation>
    <scope>NUCLEOTIDE SEQUENCE [LARGE SCALE GENOMIC DNA]</scope>
    <source>
        <strain evidence="4">BGI_N309</strain>
    </source>
</reference>
<dbReference type="Pfam" id="PF00530">
    <property type="entry name" value="SRCR"/>
    <property type="match status" value="2"/>
</dbReference>
<dbReference type="PANTHER" id="PTHR48071:SF27">
    <property type="entry name" value="SCAVENGER RECEPTOR CYSTEINE-RICH TYPE 1 PROTEIN M130-LIKE"/>
    <property type="match status" value="1"/>
</dbReference>
<dbReference type="FunFam" id="3.10.250.10:FF:000009">
    <property type="entry name" value="WC1"/>
    <property type="match status" value="2"/>
</dbReference>
<dbReference type="SMART" id="SM00202">
    <property type="entry name" value="SR"/>
    <property type="match status" value="2"/>
</dbReference>
<dbReference type="InterPro" id="IPR036772">
    <property type="entry name" value="SRCR-like_dom_sf"/>
</dbReference>
<feature type="domain" description="SRCR" evidence="3">
    <location>
        <begin position="108"/>
        <end position="208"/>
    </location>
</feature>
<keyword evidence="4" id="KW-0675">Receptor</keyword>
<dbReference type="PROSITE" id="PS50287">
    <property type="entry name" value="SRCR_2"/>
    <property type="match status" value="2"/>
</dbReference>
<dbReference type="GO" id="GO:0004252">
    <property type="term" value="F:serine-type endopeptidase activity"/>
    <property type="evidence" value="ECO:0007669"/>
    <property type="project" value="TreeGrafter"/>
</dbReference>
<dbReference type="GO" id="GO:0031638">
    <property type="term" value="P:zymogen activation"/>
    <property type="evidence" value="ECO:0007669"/>
    <property type="project" value="TreeGrafter"/>
</dbReference>
<evidence type="ECO:0000313" key="4">
    <source>
        <dbReference type="EMBL" id="KGL79643.1"/>
    </source>
</evidence>
<evidence type="ECO:0000256" key="1">
    <source>
        <dbReference type="ARBA" id="ARBA00023157"/>
    </source>
</evidence>
<dbReference type="AlphaFoldDB" id="A0A099ZF41"/>
<keyword evidence="5" id="KW-1185">Reference proteome</keyword>
<gene>
    <name evidence="4" type="ORF">N309_14621</name>
</gene>
<dbReference type="PRINTS" id="PR00258">
    <property type="entry name" value="SPERACTRCPTR"/>
</dbReference>
<feature type="domain" description="SRCR" evidence="3">
    <location>
        <begin position="1"/>
        <end position="103"/>
    </location>
</feature>